<dbReference type="InterPro" id="IPR029000">
    <property type="entry name" value="Cyclophilin-like_dom_sf"/>
</dbReference>
<evidence type="ECO:0000313" key="2">
    <source>
        <dbReference type="Proteomes" id="UP001341840"/>
    </source>
</evidence>
<dbReference type="SUPFAM" id="SSF50891">
    <property type="entry name" value="Cyclophilin-like"/>
    <property type="match status" value="1"/>
</dbReference>
<dbReference type="Proteomes" id="UP001341840">
    <property type="component" value="Unassembled WGS sequence"/>
</dbReference>
<feature type="non-terminal residue" evidence="1">
    <location>
        <position position="112"/>
    </location>
</feature>
<dbReference type="PANTHER" id="PTHR46873">
    <property type="entry name" value="EXPRESSED PROTEIN"/>
    <property type="match status" value="1"/>
</dbReference>
<evidence type="ECO:0000313" key="1">
    <source>
        <dbReference type="EMBL" id="MED6178746.1"/>
    </source>
</evidence>
<evidence type="ECO:0008006" key="3">
    <source>
        <dbReference type="Google" id="ProtNLM"/>
    </source>
</evidence>
<reference evidence="1 2" key="1">
    <citation type="journal article" date="2023" name="Plants (Basel)">
        <title>Bridging the Gap: Combining Genomics and Transcriptomics Approaches to Understand Stylosanthes scabra, an Orphan Legume from the Brazilian Caatinga.</title>
        <authorList>
            <person name="Ferreira-Neto J.R.C."/>
            <person name="da Silva M.D."/>
            <person name="Binneck E."/>
            <person name="de Melo N.F."/>
            <person name="da Silva R.H."/>
            <person name="de Melo A.L.T.M."/>
            <person name="Pandolfi V."/>
            <person name="Bustamante F.O."/>
            <person name="Brasileiro-Vidal A.C."/>
            <person name="Benko-Iseppon A.M."/>
        </authorList>
    </citation>
    <scope>NUCLEOTIDE SEQUENCE [LARGE SCALE GENOMIC DNA]</scope>
    <source>
        <tissue evidence="1">Leaves</tissue>
    </source>
</reference>
<gene>
    <name evidence="1" type="ORF">PIB30_110553</name>
</gene>
<protein>
    <recommendedName>
        <fullName evidence="3">Peptidylprolyl isomerase</fullName>
    </recommendedName>
</protein>
<sequence length="112" mass="12434">MWTSGLVFDKGEGIVGLETDYGILRIKLFPDCAPQSVSYILELLALPHCIGCQIYRSESRGSFWDSEGNHIKKASFGPPFALIQGTFESVGSTFKDIPKEYCPTIRRGSVAW</sequence>
<proteinExistence type="predicted"/>
<organism evidence="1 2">
    <name type="scientific">Stylosanthes scabra</name>
    <dbReference type="NCBI Taxonomy" id="79078"/>
    <lineage>
        <taxon>Eukaryota</taxon>
        <taxon>Viridiplantae</taxon>
        <taxon>Streptophyta</taxon>
        <taxon>Embryophyta</taxon>
        <taxon>Tracheophyta</taxon>
        <taxon>Spermatophyta</taxon>
        <taxon>Magnoliopsida</taxon>
        <taxon>eudicotyledons</taxon>
        <taxon>Gunneridae</taxon>
        <taxon>Pentapetalae</taxon>
        <taxon>rosids</taxon>
        <taxon>fabids</taxon>
        <taxon>Fabales</taxon>
        <taxon>Fabaceae</taxon>
        <taxon>Papilionoideae</taxon>
        <taxon>50 kb inversion clade</taxon>
        <taxon>dalbergioids sensu lato</taxon>
        <taxon>Dalbergieae</taxon>
        <taxon>Pterocarpus clade</taxon>
        <taxon>Stylosanthes</taxon>
    </lineage>
</organism>
<name>A0ABU6W031_9FABA</name>
<keyword evidence="2" id="KW-1185">Reference proteome</keyword>
<dbReference type="EMBL" id="JASCZI010157370">
    <property type="protein sequence ID" value="MED6178746.1"/>
    <property type="molecule type" value="Genomic_DNA"/>
</dbReference>
<dbReference type="PANTHER" id="PTHR46873:SF2">
    <property type="entry name" value="PPIASE CYCLOPHILIN-TYPE DOMAIN-CONTAINING PROTEIN"/>
    <property type="match status" value="1"/>
</dbReference>
<comment type="caution">
    <text evidence="1">The sequence shown here is derived from an EMBL/GenBank/DDBJ whole genome shotgun (WGS) entry which is preliminary data.</text>
</comment>
<accession>A0ABU6W031</accession>